<dbReference type="SUPFAM" id="SSF56219">
    <property type="entry name" value="DNase I-like"/>
    <property type="match status" value="1"/>
</dbReference>
<dbReference type="InterPro" id="IPR036691">
    <property type="entry name" value="Endo/exonu/phosph_ase_sf"/>
</dbReference>
<evidence type="ECO:0008006" key="3">
    <source>
        <dbReference type="Google" id="ProtNLM"/>
    </source>
</evidence>
<reference evidence="1" key="1">
    <citation type="submission" date="2021-03" db="EMBL/GenBank/DDBJ databases">
        <authorList>
            <person name="Bekaert M."/>
        </authorList>
    </citation>
    <scope>NUCLEOTIDE SEQUENCE</scope>
</reference>
<keyword evidence="2" id="KW-1185">Reference proteome</keyword>
<accession>A0A8S3RZA3</accession>
<name>A0A8S3RZA3_MYTED</name>
<dbReference type="OrthoDB" id="6186197at2759"/>
<dbReference type="AlphaFoldDB" id="A0A8S3RZA3"/>
<comment type="caution">
    <text evidence="1">The sequence shown here is derived from an EMBL/GenBank/DDBJ whole genome shotgun (WGS) entry which is preliminary data.</text>
</comment>
<dbReference type="Gene3D" id="3.60.10.10">
    <property type="entry name" value="Endonuclease/exonuclease/phosphatase"/>
    <property type="match status" value="1"/>
</dbReference>
<dbReference type="EMBL" id="CAJPWZ010001269">
    <property type="protein sequence ID" value="CAG2211650.1"/>
    <property type="molecule type" value="Genomic_DNA"/>
</dbReference>
<gene>
    <name evidence="1" type="ORF">MEDL_25684</name>
</gene>
<evidence type="ECO:0000313" key="1">
    <source>
        <dbReference type="EMBL" id="CAG2211650.1"/>
    </source>
</evidence>
<dbReference type="Proteomes" id="UP000683360">
    <property type="component" value="Unassembled WGS sequence"/>
</dbReference>
<protein>
    <recommendedName>
        <fullName evidence="3">Endonuclease/exonuclease/phosphatase domain-containing protein</fullName>
    </recommendedName>
</protein>
<evidence type="ECO:0000313" key="2">
    <source>
        <dbReference type="Proteomes" id="UP000683360"/>
    </source>
</evidence>
<organism evidence="1 2">
    <name type="scientific">Mytilus edulis</name>
    <name type="common">Blue mussel</name>
    <dbReference type="NCBI Taxonomy" id="6550"/>
    <lineage>
        <taxon>Eukaryota</taxon>
        <taxon>Metazoa</taxon>
        <taxon>Spiralia</taxon>
        <taxon>Lophotrochozoa</taxon>
        <taxon>Mollusca</taxon>
        <taxon>Bivalvia</taxon>
        <taxon>Autobranchia</taxon>
        <taxon>Pteriomorphia</taxon>
        <taxon>Mytilida</taxon>
        <taxon>Mytiloidea</taxon>
        <taxon>Mytilidae</taxon>
        <taxon>Mytilinae</taxon>
        <taxon>Mytilus</taxon>
    </lineage>
</organism>
<proteinExistence type="predicted"/>
<sequence length="539" mass="62395">MWPQSLDNCIQKLPDGNDRIIAIKIELRNQNICLINTYMPTTSANSEIKYKEFLDIITHISEKYTNLTTILCGDLNGTLKTSRSNQHDKILQRYTSTQNWMNKCHSQDDTFFHHNGRSTSQIDYILTKNEDIIDKITIMDMTGINLSTHVPVICALAARTKTEKSKIKKQSTVKYKIEWDRGNTNLYKTKLKELLAQQISIHNNQTTTDIVAIIIDCLKKAEKQSIPSRIIKLNGPKIKVSPEAKRLLNLSKQKHRIWVVKGRPTGTDKSYIERKEAKYNARKILRKERAIEKENFYHQLEQQPSNKTFFKLINRNMGRENLNTPVIQHENKEISCPVEQKEVLAKYYEQLATPQISNEYDKEYLKTCQLRCNIIKELAQNNKVCSIDFSEDEILAAIKNLNSGKAGDEYGVFSEHLKLAGSAITPAKFQIENADSTCPICRIEEENLVHFITRCPVLEGIRRKHYGTIKQEIVNKIGSIQWNNKFRDRDIICQLITDCRKLTGEYLPYDAELMNNIESTSRKMCYDMHVKRLNAMNID</sequence>